<dbReference type="OMA" id="HEKSHDL"/>
<reference evidence="3 4" key="1">
    <citation type="journal article" date="2014" name="Genome Biol.">
        <title>Transcriptome and methylome profiling reveals relics of genome dominance in the mesopolyploid Brassica oleracea.</title>
        <authorList>
            <person name="Parkin I.A."/>
            <person name="Koh C."/>
            <person name="Tang H."/>
            <person name="Robinson S.J."/>
            <person name="Kagale S."/>
            <person name="Clarke W.E."/>
            <person name="Town C.D."/>
            <person name="Nixon J."/>
            <person name="Krishnakumar V."/>
            <person name="Bidwell S.L."/>
            <person name="Denoeud F."/>
            <person name="Belcram H."/>
            <person name="Links M.G."/>
            <person name="Just J."/>
            <person name="Clarke C."/>
            <person name="Bender T."/>
            <person name="Huebert T."/>
            <person name="Mason A.S."/>
            <person name="Pires J.C."/>
            <person name="Barker G."/>
            <person name="Moore J."/>
            <person name="Walley P.G."/>
            <person name="Manoli S."/>
            <person name="Batley J."/>
            <person name="Edwards D."/>
            <person name="Nelson M.N."/>
            <person name="Wang X."/>
            <person name="Paterson A.H."/>
            <person name="King G."/>
            <person name="Bancroft I."/>
            <person name="Chalhoub B."/>
            <person name="Sharpe A.G."/>
        </authorList>
    </citation>
    <scope>NUCLEOTIDE SEQUENCE</scope>
    <source>
        <strain evidence="3 4">cv. TO1000</strain>
    </source>
</reference>
<dbReference type="SUPFAM" id="SSF52200">
    <property type="entry name" value="Toll/Interleukin receptor TIR domain"/>
    <property type="match status" value="1"/>
</dbReference>
<proteinExistence type="predicted"/>
<evidence type="ECO:0000259" key="2">
    <source>
        <dbReference type="PROSITE" id="PS50104"/>
    </source>
</evidence>
<protein>
    <recommendedName>
        <fullName evidence="2">TIR domain-containing protein</fullName>
    </recommendedName>
</protein>
<dbReference type="Gene3D" id="3.40.50.10140">
    <property type="entry name" value="Toll/interleukin-1 receptor homology (TIR) domain"/>
    <property type="match status" value="1"/>
</dbReference>
<dbReference type="PANTHER" id="PTHR32009:SF137">
    <property type="entry name" value="TIR DOMAIN-CONTAINING PROTEIN"/>
    <property type="match status" value="1"/>
</dbReference>
<keyword evidence="4" id="KW-1185">Reference proteome</keyword>
<dbReference type="EnsemblPlants" id="Bo6g030650.1">
    <property type="protein sequence ID" value="Bo6g030650.1"/>
    <property type="gene ID" value="Bo6g030650"/>
</dbReference>
<dbReference type="Gramene" id="Bo6g030650.1">
    <property type="protein sequence ID" value="Bo6g030650.1"/>
    <property type="gene ID" value="Bo6g030650"/>
</dbReference>
<evidence type="ECO:0000256" key="1">
    <source>
        <dbReference type="ARBA" id="ARBA00023027"/>
    </source>
</evidence>
<dbReference type="InterPro" id="IPR035897">
    <property type="entry name" value="Toll_tir_struct_dom_sf"/>
</dbReference>
<dbReference type="AlphaFoldDB" id="A0A0D3CQG7"/>
<dbReference type="InterPro" id="IPR000157">
    <property type="entry name" value="TIR_dom"/>
</dbReference>
<dbReference type="Proteomes" id="UP000032141">
    <property type="component" value="Chromosome C6"/>
</dbReference>
<organism evidence="3 4">
    <name type="scientific">Brassica oleracea var. oleracea</name>
    <dbReference type="NCBI Taxonomy" id="109376"/>
    <lineage>
        <taxon>Eukaryota</taxon>
        <taxon>Viridiplantae</taxon>
        <taxon>Streptophyta</taxon>
        <taxon>Embryophyta</taxon>
        <taxon>Tracheophyta</taxon>
        <taxon>Spermatophyta</taxon>
        <taxon>Magnoliopsida</taxon>
        <taxon>eudicotyledons</taxon>
        <taxon>Gunneridae</taxon>
        <taxon>Pentapetalae</taxon>
        <taxon>rosids</taxon>
        <taxon>malvids</taxon>
        <taxon>Brassicales</taxon>
        <taxon>Brassicaceae</taxon>
        <taxon>Brassiceae</taxon>
        <taxon>Brassica</taxon>
    </lineage>
</organism>
<dbReference type="SMART" id="SM00255">
    <property type="entry name" value="TIR"/>
    <property type="match status" value="1"/>
</dbReference>
<dbReference type="GO" id="GO:0007165">
    <property type="term" value="P:signal transduction"/>
    <property type="evidence" value="ECO:0007669"/>
    <property type="project" value="InterPro"/>
</dbReference>
<feature type="domain" description="TIR" evidence="2">
    <location>
        <begin position="5"/>
        <end position="166"/>
    </location>
</feature>
<sequence>MCCYSWHLLHLCLRGEDVRKGFLSHVRKGLKSKGIVAFVDEARRISRSHACRSDQTIKVAVVLLSGNYASSSWCLDELVEIMKCRGEYKQTVMTVFYEVDPTDVRKQTGDFGKAFDETCVGKTEEVKKAWREALKDVAVIAGYASSNWHNEADLISKVASDVTAVLGFTPSKDFDDFVWHRSSYHGDKLLVEPTIRRS</sequence>
<keyword evidence="1" id="KW-0520">NAD</keyword>
<dbReference type="Pfam" id="PF01582">
    <property type="entry name" value="TIR"/>
    <property type="match status" value="1"/>
</dbReference>
<dbReference type="PROSITE" id="PS50104">
    <property type="entry name" value="TIR"/>
    <property type="match status" value="1"/>
</dbReference>
<name>A0A0D3CQG7_BRAOL</name>
<dbReference type="HOGENOM" id="CLU_001561_3_0_1"/>
<accession>A0A0D3CQG7</accession>
<evidence type="ECO:0000313" key="3">
    <source>
        <dbReference type="EnsemblPlants" id="Bo6g030650.1"/>
    </source>
</evidence>
<reference evidence="3" key="2">
    <citation type="submission" date="2015-03" db="UniProtKB">
        <authorList>
            <consortium name="EnsemblPlants"/>
        </authorList>
    </citation>
    <scope>IDENTIFICATION</scope>
</reference>
<dbReference type="PANTHER" id="PTHR32009">
    <property type="entry name" value="TMV RESISTANCE PROTEIN N-LIKE"/>
    <property type="match status" value="1"/>
</dbReference>
<evidence type="ECO:0000313" key="4">
    <source>
        <dbReference type="Proteomes" id="UP000032141"/>
    </source>
</evidence>